<keyword evidence="4" id="KW-1134">Transmembrane beta strand</keyword>
<dbReference type="AlphaFoldDB" id="A0A3E4WJI0"/>
<evidence type="ECO:0000256" key="6">
    <source>
        <dbReference type="ARBA" id="ARBA00023136"/>
    </source>
</evidence>
<dbReference type="Gene3D" id="1.20.1600.10">
    <property type="entry name" value="Outer membrane efflux proteins (OEP)"/>
    <property type="match status" value="1"/>
</dbReference>
<keyword evidence="7" id="KW-0998">Cell outer membrane</keyword>
<evidence type="ECO:0000256" key="3">
    <source>
        <dbReference type="ARBA" id="ARBA00022448"/>
    </source>
</evidence>
<evidence type="ECO:0000256" key="7">
    <source>
        <dbReference type="ARBA" id="ARBA00023237"/>
    </source>
</evidence>
<dbReference type="PANTHER" id="PTHR30026">
    <property type="entry name" value="OUTER MEMBRANE PROTEIN TOLC"/>
    <property type="match status" value="1"/>
</dbReference>
<evidence type="ECO:0000256" key="2">
    <source>
        <dbReference type="ARBA" id="ARBA00007613"/>
    </source>
</evidence>
<sequence length="558" mass="64897">MMSIFPFSSIQYQGVFRKDNVFLHVLYVHFRTLFVRMRTRSEFARFFYLLHNQCVIRMAQFLDIKKQITMRMKMGNKILWLMSCLLFCGQVVWGEKLTLQEAIQLAQASSPEAEAARHTYRAAYWSYRSFRADYLPEVSLSASPYLNRQINKVTQPDGTELFLRQNQLATDLTLSVSQNVWFTGGNLFMQTAAQRMDELGEKSTAYNTQPFTVGYRQSLFGYNSLKWNRRIEPVRFQEAKKTYSETLELIASKTCELFFALASAQSDLEIARANYASADTLYRYARGRYRIGSITENEMLQLEVNKLTEETNLMKARISVEDAMLTFCSFLGIREEEEIEVIPHDSVPDFEVPLDKALEQAHFHSPEIETYRRMQLESRSQLASARASRGLKADLYLQFGLSQTAARLRDSYRDPLDQQYVSLSVVIPILDWGRGKGKVRVAKSNIELVNTQVEQGMNDFELNVRQMVRQFNLQARQVEVASRTDETARRRYEVALRLYLMGKSSVLDLNAATTEKDTSRRNYIEALKTYWMLYYGLRSLTQYDFYRNCPLTETLPEI</sequence>
<evidence type="ECO:0000256" key="5">
    <source>
        <dbReference type="ARBA" id="ARBA00022692"/>
    </source>
</evidence>
<dbReference type="GO" id="GO:1990281">
    <property type="term" value="C:efflux pump complex"/>
    <property type="evidence" value="ECO:0007669"/>
    <property type="project" value="TreeGrafter"/>
</dbReference>
<protein>
    <submittedName>
        <fullName evidence="8">TolC family protein</fullName>
    </submittedName>
</protein>
<comment type="caution">
    <text evidence="8">The sequence shown here is derived from an EMBL/GenBank/DDBJ whole genome shotgun (WGS) entry which is preliminary data.</text>
</comment>
<comment type="similarity">
    <text evidence="2">Belongs to the outer membrane factor (OMF) (TC 1.B.17) family.</text>
</comment>
<dbReference type="GO" id="GO:0015562">
    <property type="term" value="F:efflux transmembrane transporter activity"/>
    <property type="evidence" value="ECO:0007669"/>
    <property type="project" value="InterPro"/>
</dbReference>
<dbReference type="EMBL" id="QSTF01000004">
    <property type="protein sequence ID" value="RGM42314.1"/>
    <property type="molecule type" value="Genomic_DNA"/>
</dbReference>
<evidence type="ECO:0000313" key="9">
    <source>
        <dbReference type="Proteomes" id="UP000260780"/>
    </source>
</evidence>
<comment type="subcellular location">
    <subcellularLocation>
        <location evidence="1">Cell outer membrane</location>
    </subcellularLocation>
</comment>
<proteinExistence type="inferred from homology"/>
<dbReference type="InterPro" id="IPR003423">
    <property type="entry name" value="OMP_efflux"/>
</dbReference>
<keyword evidence="3" id="KW-0813">Transport</keyword>
<evidence type="ECO:0000256" key="1">
    <source>
        <dbReference type="ARBA" id="ARBA00004442"/>
    </source>
</evidence>
<reference evidence="8 9" key="1">
    <citation type="submission" date="2018-08" db="EMBL/GenBank/DDBJ databases">
        <title>A genome reference for cultivated species of the human gut microbiota.</title>
        <authorList>
            <person name="Zou Y."/>
            <person name="Xue W."/>
            <person name="Luo G."/>
        </authorList>
    </citation>
    <scope>NUCLEOTIDE SEQUENCE [LARGE SCALE GENOMIC DNA]</scope>
    <source>
        <strain evidence="8 9">OM08-14</strain>
    </source>
</reference>
<dbReference type="Pfam" id="PF02321">
    <property type="entry name" value="OEP"/>
    <property type="match status" value="2"/>
</dbReference>
<dbReference type="PANTHER" id="PTHR30026:SF20">
    <property type="entry name" value="OUTER MEMBRANE PROTEIN TOLC"/>
    <property type="match status" value="1"/>
</dbReference>
<dbReference type="InterPro" id="IPR051906">
    <property type="entry name" value="TolC-like"/>
</dbReference>
<accession>A0A3E4WJI0</accession>
<name>A0A3E4WJI0_9BACT</name>
<dbReference type="SUPFAM" id="SSF56954">
    <property type="entry name" value="Outer membrane efflux proteins (OEP)"/>
    <property type="match status" value="1"/>
</dbReference>
<evidence type="ECO:0000256" key="4">
    <source>
        <dbReference type="ARBA" id="ARBA00022452"/>
    </source>
</evidence>
<organism evidence="8 9">
    <name type="scientific">Phocaeicola plebeius</name>
    <dbReference type="NCBI Taxonomy" id="310297"/>
    <lineage>
        <taxon>Bacteria</taxon>
        <taxon>Pseudomonadati</taxon>
        <taxon>Bacteroidota</taxon>
        <taxon>Bacteroidia</taxon>
        <taxon>Bacteroidales</taxon>
        <taxon>Bacteroidaceae</taxon>
        <taxon>Phocaeicola</taxon>
    </lineage>
</organism>
<keyword evidence="5" id="KW-0812">Transmembrane</keyword>
<keyword evidence="6" id="KW-0472">Membrane</keyword>
<dbReference type="GO" id="GO:0009279">
    <property type="term" value="C:cell outer membrane"/>
    <property type="evidence" value="ECO:0007669"/>
    <property type="project" value="UniProtKB-SubCell"/>
</dbReference>
<evidence type="ECO:0000313" key="8">
    <source>
        <dbReference type="EMBL" id="RGM42314.1"/>
    </source>
</evidence>
<dbReference type="GO" id="GO:0015288">
    <property type="term" value="F:porin activity"/>
    <property type="evidence" value="ECO:0007669"/>
    <property type="project" value="TreeGrafter"/>
</dbReference>
<dbReference type="Proteomes" id="UP000260780">
    <property type="component" value="Unassembled WGS sequence"/>
</dbReference>
<gene>
    <name evidence="8" type="ORF">DXC17_03150</name>
</gene>